<feature type="compositionally biased region" description="Polar residues" evidence="1">
    <location>
        <begin position="243"/>
        <end position="256"/>
    </location>
</feature>
<feature type="compositionally biased region" description="Polar residues" evidence="1">
    <location>
        <begin position="999"/>
        <end position="1011"/>
    </location>
</feature>
<evidence type="ECO:0000313" key="4">
    <source>
        <dbReference type="Proteomes" id="UP000006757"/>
    </source>
</evidence>
<proteinExistence type="predicted"/>
<feature type="compositionally biased region" description="Polar residues" evidence="1">
    <location>
        <begin position="476"/>
        <end position="488"/>
    </location>
</feature>
<reference evidence="3 4" key="1">
    <citation type="journal article" date="2012" name="Eukaryot. Cell">
        <title>Genome sequence of the Trichosporon asahii environmental strain CBS 8904.</title>
        <authorList>
            <person name="Yang R.Y."/>
            <person name="Li H.T."/>
            <person name="Zhu H."/>
            <person name="Zhou G.P."/>
            <person name="Wang M."/>
            <person name="Wang L."/>
        </authorList>
    </citation>
    <scope>NUCLEOTIDE SEQUENCE [LARGE SCALE GENOMIC DNA]</scope>
    <source>
        <strain evidence="3 4">CBS 8904</strain>
    </source>
</reference>
<feature type="compositionally biased region" description="Low complexity" evidence="1">
    <location>
        <begin position="225"/>
        <end position="236"/>
    </location>
</feature>
<feature type="compositionally biased region" description="Basic and acidic residues" evidence="1">
    <location>
        <begin position="808"/>
        <end position="817"/>
    </location>
</feature>
<dbReference type="InParanoid" id="K1W3R3"/>
<name>K1W3R3_TRIAC</name>
<feature type="transmembrane region" description="Helical" evidence="2">
    <location>
        <begin position="1339"/>
        <end position="1360"/>
    </location>
</feature>
<feature type="compositionally biased region" description="Polar residues" evidence="1">
    <location>
        <begin position="212"/>
        <end position="224"/>
    </location>
</feature>
<keyword evidence="2" id="KW-0472">Membrane</keyword>
<feature type="compositionally biased region" description="Basic and acidic residues" evidence="1">
    <location>
        <begin position="638"/>
        <end position="658"/>
    </location>
</feature>
<feature type="region of interest" description="Disordered" evidence="1">
    <location>
        <begin position="950"/>
        <end position="1017"/>
    </location>
</feature>
<feature type="region of interest" description="Disordered" evidence="1">
    <location>
        <begin position="802"/>
        <end position="926"/>
    </location>
</feature>
<feature type="compositionally biased region" description="Low complexity" evidence="1">
    <location>
        <begin position="103"/>
        <end position="119"/>
    </location>
</feature>
<feature type="compositionally biased region" description="Acidic residues" evidence="1">
    <location>
        <begin position="526"/>
        <end position="539"/>
    </location>
</feature>
<gene>
    <name evidence="3" type="ORF">A1Q2_02116</name>
</gene>
<feature type="compositionally biased region" description="Basic and acidic residues" evidence="1">
    <location>
        <begin position="78"/>
        <end position="88"/>
    </location>
</feature>
<feature type="region of interest" description="Disordered" evidence="1">
    <location>
        <begin position="721"/>
        <end position="768"/>
    </location>
</feature>
<feature type="compositionally biased region" description="Polar residues" evidence="1">
    <location>
        <begin position="89"/>
        <end position="98"/>
    </location>
</feature>
<feature type="compositionally biased region" description="Basic and acidic residues" evidence="1">
    <location>
        <begin position="327"/>
        <end position="352"/>
    </location>
</feature>
<feature type="compositionally biased region" description="Basic residues" evidence="1">
    <location>
        <begin position="909"/>
        <end position="919"/>
    </location>
</feature>
<evidence type="ECO:0000313" key="3">
    <source>
        <dbReference type="EMBL" id="EKD03533.1"/>
    </source>
</evidence>
<keyword evidence="4" id="KW-1185">Reference proteome</keyword>
<sequence>MPSTVRSPEDGSAAQPAASLHATTLAKLNGNGQAGAVNGSPHSGGQGVSGPEFPELKAPRPKYATAAPPNIFVPRLNRPYDEQHEASTRESTPQSSPLESKFSPPASGRPSTSSSPSTTSRRDRVAQLGGSPSGSPLARNDGFPSDNVRMPARRSTTSDRNRPSTLAPIQPCRHTSLQYGRRPTLVTGGYESSTDEDDPAQALGTGARSPTRRLTITPTRSNSTASSAHAAHGHGAYVPSPPQNSRTVSGTLSLPHQQLASSSSRRRAQSLISPALADQSAPPTPRRQSRLRSSVGLGSPMSTRGAGTGSSPRLDGGAFAPRVDGPTLRDTRSGSLRGFRDAVQEEPERERSPATSNTEKRRSKRHSHHGNPLTASLGLGQSPQQQILSPDQLQDLLGNADLASALQLMSPPAPAPATRGIPAVFPTAHEPPQPAHDSESELPEDATVTSPLKPFLVSAPPALTNGEWPGRPRAPSTASSFMGPSSFGTHGPGRFAGPRHRTVSASTSVDSDGFPQAPSSQLQSDDNIDECREEEEQQDDSVYVVPEADEAPHHQQPPTHDRTAAHMPASAEEGVSETTRTVRPTHSKERNRISSFFGLRKKDKVPSSPPASAGAQPATLPGPSSNPPQQFEAAAVQRRIDPEEEMRRAEQQRREEELAQERRYKALMQIHAHPAASRRAQKVSTHLDAYYSLIYDGINNPPKMNPLAVLRWKKRNNDQKEARAKWEAENLKPPSVGTSASPSRPGHISRNSFSSSYNRALSPRPSGGIAEEEARVAPGWYYSLNDVVAYNACGGRVDFFIPPAPPAEEPKRDDGVRSADLSMSVKSSQSHDGRSHRPSFGSDDRGRDLPYIPNMVSEPPRPSSSSLILGPDNHYLSQEDLTQPPTPDRSRGGSVDHGTHQQVQQHQHQQQHQRHRHAHSMSGAAQPSTLQALRAFPKHLGNTALAKLSSAVDGPDEYGSKRLASESPGLSSKGHNRSQSLAHNHPRTRDRIRNKFGNMRSTNDNNATTGTSEDEPHHLRKLIARGQRRVEEWAQRPNSADNGDQIYLEQRNLEETLRRERENRERQMKRRPTIVEQEAEKRLGELDEALFVQKDDELKMARQRLIQLDDGEEQMETSVAHYLAQLGQVTAMFASAADVDVRFDNLPPAPKLSPLDDDEDEDETADELYPLRSDSETGYRHPFRPRRQGTLPPNNLPVFAMGMQAAWPKRSVVDPVLCEPLDPIKRLELSCDKARAVQKDMANSRVNATKALDQMVETVNQLIRQKDIIRNWVKNQLDVIQGLKDEKANVQLKIRGGIKPRLWTWRFQDVAIDAGARTVMSFLSYLIRTYNFGRKIMSAGWLGWAVIVAGIAMVGFFYYVGDT</sequence>
<evidence type="ECO:0000256" key="1">
    <source>
        <dbReference type="SAM" id="MobiDB-lite"/>
    </source>
</evidence>
<dbReference type="HOGENOM" id="CLU_006330_0_0_1"/>
<feature type="region of interest" description="Disordered" evidence="1">
    <location>
        <begin position="1148"/>
        <end position="1194"/>
    </location>
</feature>
<dbReference type="Proteomes" id="UP000006757">
    <property type="component" value="Unassembled WGS sequence"/>
</dbReference>
<evidence type="ECO:0000256" key="2">
    <source>
        <dbReference type="SAM" id="Phobius"/>
    </source>
</evidence>
<organism evidence="3 4">
    <name type="scientific">Trichosporon asahii var. asahii (strain CBS 8904)</name>
    <name type="common">Yeast</name>
    <dbReference type="NCBI Taxonomy" id="1220162"/>
    <lineage>
        <taxon>Eukaryota</taxon>
        <taxon>Fungi</taxon>
        <taxon>Dikarya</taxon>
        <taxon>Basidiomycota</taxon>
        <taxon>Agaricomycotina</taxon>
        <taxon>Tremellomycetes</taxon>
        <taxon>Trichosporonales</taxon>
        <taxon>Trichosporonaceae</taxon>
        <taxon>Trichosporon</taxon>
    </lineage>
</organism>
<accession>K1W3R3</accession>
<feature type="compositionally biased region" description="Polar residues" evidence="1">
    <location>
        <begin position="749"/>
        <end position="759"/>
    </location>
</feature>
<dbReference type="OMA" id="EMRRIEW"/>
<dbReference type="eggNOG" id="ENOG502RB6F">
    <property type="taxonomic scope" value="Eukaryota"/>
</dbReference>
<comment type="caution">
    <text evidence="3">The sequence shown here is derived from an EMBL/GenBank/DDBJ whole genome shotgun (WGS) entry which is preliminary data.</text>
</comment>
<keyword evidence="2" id="KW-1133">Transmembrane helix</keyword>
<dbReference type="EMBL" id="AMBO01000246">
    <property type="protein sequence ID" value="EKD03533.1"/>
    <property type="molecule type" value="Genomic_DNA"/>
</dbReference>
<protein>
    <submittedName>
        <fullName evidence="3">Uncharacterized protein</fullName>
    </submittedName>
</protein>
<feature type="region of interest" description="Disordered" evidence="1">
    <location>
        <begin position="410"/>
        <end position="658"/>
    </location>
</feature>
<feature type="region of interest" description="Disordered" evidence="1">
    <location>
        <begin position="25"/>
        <end position="381"/>
    </location>
</feature>
<keyword evidence="2" id="KW-0812">Transmembrane</keyword>
<feature type="compositionally biased region" description="Acidic residues" evidence="1">
    <location>
        <begin position="1155"/>
        <end position="1166"/>
    </location>
</feature>
<feature type="compositionally biased region" description="Basic and acidic residues" evidence="1">
    <location>
        <begin position="721"/>
        <end position="730"/>
    </location>
</feature>
<dbReference type="OrthoDB" id="2596830at2759"/>